<comment type="caution">
    <text evidence="2">The sequence shown here is derived from an EMBL/GenBank/DDBJ whole genome shotgun (WGS) entry which is preliminary data.</text>
</comment>
<protein>
    <recommendedName>
        <fullName evidence="4">G domain-containing protein</fullName>
    </recommendedName>
</protein>
<dbReference type="SUPFAM" id="SSF52540">
    <property type="entry name" value="P-loop containing nucleoside triphosphate hydrolases"/>
    <property type="match status" value="1"/>
</dbReference>
<dbReference type="STRING" id="1325735.A0A428TH35"/>
<proteinExistence type="predicted"/>
<dbReference type="EMBL" id="NKCK01000085">
    <property type="protein sequence ID" value="RSM01366.1"/>
    <property type="molecule type" value="Genomic_DNA"/>
</dbReference>
<organism evidence="2 3">
    <name type="scientific">Fusarium oligoseptatum</name>
    <dbReference type="NCBI Taxonomy" id="2604345"/>
    <lineage>
        <taxon>Eukaryota</taxon>
        <taxon>Fungi</taxon>
        <taxon>Dikarya</taxon>
        <taxon>Ascomycota</taxon>
        <taxon>Pezizomycotina</taxon>
        <taxon>Sordariomycetes</taxon>
        <taxon>Hypocreomycetidae</taxon>
        <taxon>Hypocreales</taxon>
        <taxon>Nectriaceae</taxon>
        <taxon>Fusarium</taxon>
        <taxon>Fusarium solani species complex</taxon>
    </lineage>
</organism>
<evidence type="ECO:0000313" key="2">
    <source>
        <dbReference type="EMBL" id="RSM01366.1"/>
    </source>
</evidence>
<dbReference type="AlphaFoldDB" id="A0A428TH35"/>
<name>A0A428TH35_9HYPO</name>
<sequence length="462" mass="51887">MTSYYGRRASPVNLNAPNDEYSQEVDTSKIVVDAPTFTNLPESCDKFRILVIGKAGVGKSTICSTVFGVPPEKTGVSHRTVGTKKEKVWHPITFPGENENLVLHDSGGFEAGDLKCVEEIHNFIKYRRQQPNLADQLHCIWYCISCRSNRPIESAEKEFFLNADVGDIPVVVVFTQFDTLVDDHFCKMLRRRQRSRGAAIDMEQLQREALNAAVNDYDSDYRGQFEREFGRRLRVAIIRLSMPQPEDGEPMETTGIDHLVKETRGMLLEDGLKLLWTAAQCHSADMKLKESINLGATAIYSAFIKILKTINTIWGIPSCTPLLHDSKVRNLFLQGCFDASAGDILGSKFLMALNFFGPLTAAQTATIILKMIAGISLIYEKLFWYIKNHPDRIVSPATISRMVSEFRRSSGQRNMSARLTFRIHLGNCYDKAACLAELEEAVEAGRSVMGKEGMRKKTIVDK</sequence>
<keyword evidence="3" id="KW-1185">Reference proteome</keyword>
<accession>A0A428TH35</accession>
<dbReference type="Gene3D" id="3.40.50.300">
    <property type="entry name" value="P-loop containing nucleotide triphosphate hydrolases"/>
    <property type="match status" value="1"/>
</dbReference>
<reference evidence="2 3" key="1">
    <citation type="submission" date="2017-06" db="EMBL/GenBank/DDBJ databases">
        <title>Comparative genomic analysis of Ambrosia Fusariam Clade fungi.</title>
        <authorList>
            <person name="Stajich J.E."/>
            <person name="Carrillo J."/>
            <person name="Kijimoto T."/>
            <person name="Eskalen A."/>
            <person name="O'Donnell K."/>
            <person name="Kasson M."/>
        </authorList>
    </citation>
    <scope>NUCLEOTIDE SEQUENCE [LARGE SCALE GENOMIC DNA]</scope>
    <source>
        <strain evidence="2 3">NRRL62579</strain>
    </source>
</reference>
<feature type="region of interest" description="Disordered" evidence="1">
    <location>
        <begin position="1"/>
        <end position="20"/>
    </location>
</feature>
<gene>
    <name evidence="2" type="ORF">CEP52_008581</name>
</gene>
<dbReference type="Proteomes" id="UP000287144">
    <property type="component" value="Unassembled WGS sequence"/>
</dbReference>
<evidence type="ECO:0008006" key="4">
    <source>
        <dbReference type="Google" id="ProtNLM"/>
    </source>
</evidence>
<evidence type="ECO:0000313" key="3">
    <source>
        <dbReference type="Proteomes" id="UP000287144"/>
    </source>
</evidence>
<dbReference type="InterPro" id="IPR027417">
    <property type="entry name" value="P-loop_NTPase"/>
</dbReference>
<dbReference type="CDD" id="cd00882">
    <property type="entry name" value="Ras_like_GTPase"/>
    <property type="match status" value="1"/>
</dbReference>
<evidence type="ECO:0000256" key="1">
    <source>
        <dbReference type="SAM" id="MobiDB-lite"/>
    </source>
</evidence>